<dbReference type="Proteomes" id="UP001319846">
    <property type="component" value="Unassembled WGS sequence"/>
</dbReference>
<comment type="caution">
    <text evidence="1">The sequence shown here is derived from an EMBL/GenBank/DDBJ whole genome shotgun (WGS) entry which is preliminary data.</text>
</comment>
<reference evidence="1" key="1">
    <citation type="submission" date="2020-06" db="EMBL/GenBank/DDBJ databases">
        <title>Whole Genome Sequence of Halomonas aquamarina MB598.</title>
        <authorList>
            <person name="Pervaiz M."/>
            <person name="Fariq A."/>
            <person name="Yasmin A."/>
            <person name="Welch M."/>
        </authorList>
    </citation>
    <scope>NUCLEOTIDE SEQUENCE</scope>
    <source>
        <strain evidence="1">MB598</strain>
    </source>
</reference>
<keyword evidence="2" id="KW-1185">Reference proteome</keyword>
<accession>A0ACC5VX86</accession>
<evidence type="ECO:0000313" key="2">
    <source>
        <dbReference type="Proteomes" id="UP001319846"/>
    </source>
</evidence>
<evidence type="ECO:0000313" key="1">
    <source>
        <dbReference type="EMBL" id="MBZ5488139.1"/>
    </source>
</evidence>
<keyword evidence="1" id="KW-0808">Transferase</keyword>
<keyword evidence="1" id="KW-0489">Methyltransferase</keyword>
<proteinExistence type="predicted"/>
<organism evidence="1 2">
    <name type="scientific">Vreelandella aquamarina</name>
    <dbReference type="NCBI Taxonomy" id="77097"/>
    <lineage>
        <taxon>Bacteria</taxon>
        <taxon>Pseudomonadati</taxon>
        <taxon>Pseudomonadota</taxon>
        <taxon>Gammaproteobacteria</taxon>
        <taxon>Oceanospirillales</taxon>
        <taxon>Halomonadaceae</taxon>
        <taxon>Vreelandella</taxon>
    </lineage>
</organism>
<protein>
    <submittedName>
        <fullName evidence="1">Class I SAM-dependent methyltransferase</fullName>
    </submittedName>
</protein>
<gene>
    <name evidence="1" type="ORF">HW452_11450</name>
</gene>
<dbReference type="EMBL" id="JABYQT010000006">
    <property type="protein sequence ID" value="MBZ5488139.1"/>
    <property type="molecule type" value="Genomic_DNA"/>
</dbReference>
<name>A0ACC5VX86_9GAMM</name>
<sequence>MLLSLIQNPKPEKTTMRCCPLCDATTVTHYHQDRRRDYYQCGTCLLVFVPPEQHLSAALEKAEYDRHQNSPHDTGYRAFLGRLFTPLVAKLPAGACGLDFGAGPGPTLSIMFEEAGHPMAIYDVFYAPDPEALRSSYAFITATEVVEHLARPGQVLARLLGQLEAGGYLGVMTKRVTAKEAFARWHYINDPTHVCFFSEATFTWWAQKHHLTVEFPGDDTVILQKH</sequence>